<feature type="domain" description="DDHD" evidence="3">
    <location>
        <begin position="508"/>
        <end position="714"/>
    </location>
</feature>
<comment type="similarity">
    <text evidence="1">Belongs to the PA-PLA1 family.</text>
</comment>
<feature type="region of interest" description="Disordered" evidence="2">
    <location>
        <begin position="736"/>
        <end position="755"/>
    </location>
</feature>
<dbReference type="InterPro" id="IPR029058">
    <property type="entry name" value="AB_hydrolase_fold"/>
</dbReference>
<comment type="caution">
    <text evidence="4">The sequence shown here is derived from an EMBL/GenBank/DDBJ whole genome shotgun (WGS) entry which is preliminary data.</text>
</comment>
<evidence type="ECO:0000256" key="1">
    <source>
        <dbReference type="ARBA" id="ARBA00038464"/>
    </source>
</evidence>
<dbReference type="PANTHER" id="PTHR23509:SF10">
    <property type="entry name" value="LD21067P"/>
    <property type="match status" value="1"/>
</dbReference>
<dbReference type="InterPro" id="IPR004177">
    <property type="entry name" value="DDHD_dom"/>
</dbReference>
<reference evidence="4 5" key="1">
    <citation type="submission" date="2017-06" db="EMBL/GenBank/DDBJ databases">
        <title>A platform for efficient transgenesis in Macrostomum lignano, a flatworm model organism for stem cell research.</title>
        <authorList>
            <person name="Berezikov E."/>
        </authorList>
    </citation>
    <scope>NUCLEOTIDE SEQUENCE [LARGE SCALE GENOMIC DNA]</scope>
    <source>
        <strain evidence="4">DV1</strain>
        <tissue evidence="4">Whole organism</tissue>
    </source>
</reference>
<dbReference type="GO" id="GO:0004620">
    <property type="term" value="F:phospholipase activity"/>
    <property type="evidence" value="ECO:0007669"/>
    <property type="project" value="TreeGrafter"/>
</dbReference>
<dbReference type="SUPFAM" id="SSF47769">
    <property type="entry name" value="SAM/Pointed domain"/>
    <property type="match status" value="1"/>
</dbReference>
<feature type="compositionally biased region" description="Low complexity" evidence="2">
    <location>
        <begin position="645"/>
        <end position="657"/>
    </location>
</feature>
<dbReference type="Gene3D" id="1.10.150.50">
    <property type="entry name" value="Transcription Factor, Ets-1"/>
    <property type="match status" value="1"/>
</dbReference>
<feature type="region of interest" description="Disordered" evidence="2">
    <location>
        <begin position="451"/>
        <end position="472"/>
    </location>
</feature>
<feature type="region of interest" description="Disordered" evidence="2">
    <location>
        <begin position="627"/>
        <end position="663"/>
    </location>
</feature>
<dbReference type="InterPro" id="IPR001660">
    <property type="entry name" value="SAM"/>
</dbReference>
<dbReference type="GO" id="GO:0030134">
    <property type="term" value="C:COPII-coated ER to Golgi transport vesicle"/>
    <property type="evidence" value="ECO:0007669"/>
    <property type="project" value="TreeGrafter"/>
</dbReference>
<dbReference type="Proteomes" id="UP000215902">
    <property type="component" value="Unassembled WGS sequence"/>
</dbReference>
<name>A0A267DGS9_9PLAT</name>
<sequence length="798" mass="86170">MASNPMSPSQSMYQPVEPHWFHQHRVDASLRVWLPFSLYDSCQLEEAATAQTANIVAVNGGRFDANLSGRYMRPVYWGDEEVGNAESSLMQIRRCTWFYRPDGEDADTTFIPFDEASSDSLETHYRDAVLNNAWRKYFRLDGVETDGTKFVFHSPNALMQFSDDSEHGSAGASGVASGGGLPRVVYRGMGQFPGTLPPDSESRNPVDHVLFVVHGIGSVYDLLGHNLVQCVDRMRFVSGELMRSHFANQFGRVEFLPVHWHSALHSNHTTGLDAQLQRISLQSIPKLRRFANDTLTDVLFYSSPRYMQTIVDTVGKEMNRLRQLFLTRNPDYKGSFSLIGHSLGSVIAFDILTHQGLVAPASSAVVTAVPLLSDVKADSGTNADAEIDPFLKQCGLGESATVREKLKTAGVDSVDVLTSLTDAELKELGIPLGPRKKLLAAIAKSSATKSKAKVQIPDEQQRESTPPPASKPVKQLTYVIGQVAGIGENTESQHSEGSGFPCVSYPQLEFSPASLFCLGSPIALFLTSRGVSALAAEYQLPECCSGSCRPALFNIFHPFDPIAYRLEPLLSRYPAEPFLIPHHKGRKRMHLQLRDSLTRVGTGLRHRLVSGLRATWSGLQSFAAAHSQQQRQRQQSTEEDDPSEDSSAASVDSSLDSSVEDSCDSALNGGRRLDYVLQEAPIEAFNDYLFALTSHACYWASEDTVLLMLTEVYRPLGVVPVAPVRAADLAAAPSAADPAAAPSSDPAAAPSSYLAAAPSAEPAAAPSADLAAAPSTDLATASSAADSAAAPSADPAAD</sequence>
<dbReference type="Pfam" id="PF02862">
    <property type="entry name" value="DDHD"/>
    <property type="match status" value="1"/>
</dbReference>
<dbReference type="EMBL" id="NIVC01004154">
    <property type="protein sequence ID" value="PAA48415.1"/>
    <property type="molecule type" value="Genomic_DNA"/>
</dbReference>
<dbReference type="Pfam" id="PF00536">
    <property type="entry name" value="SAM_1"/>
    <property type="match status" value="1"/>
</dbReference>
<evidence type="ECO:0000259" key="3">
    <source>
        <dbReference type="PROSITE" id="PS51043"/>
    </source>
</evidence>
<organism evidence="4 5">
    <name type="scientific">Macrostomum lignano</name>
    <dbReference type="NCBI Taxonomy" id="282301"/>
    <lineage>
        <taxon>Eukaryota</taxon>
        <taxon>Metazoa</taxon>
        <taxon>Spiralia</taxon>
        <taxon>Lophotrochozoa</taxon>
        <taxon>Platyhelminthes</taxon>
        <taxon>Rhabditophora</taxon>
        <taxon>Macrostomorpha</taxon>
        <taxon>Macrostomida</taxon>
        <taxon>Macrostomidae</taxon>
        <taxon>Macrostomum</taxon>
    </lineage>
</organism>
<dbReference type="Pfam" id="PF23464">
    <property type="entry name" value="WWE_3"/>
    <property type="match status" value="1"/>
</dbReference>
<dbReference type="GO" id="GO:0046872">
    <property type="term" value="F:metal ion binding"/>
    <property type="evidence" value="ECO:0007669"/>
    <property type="project" value="InterPro"/>
</dbReference>
<dbReference type="InterPro" id="IPR013761">
    <property type="entry name" value="SAM/pointed_sf"/>
</dbReference>
<dbReference type="SUPFAM" id="SSF53474">
    <property type="entry name" value="alpha/beta-Hydrolases"/>
    <property type="match status" value="1"/>
</dbReference>
<dbReference type="PANTHER" id="PTHR23509">
    <property type="entry name" value="PA-PL1 PHOSPHOLIPASE FAMILY"/>
    <property type="match status" value="1"/>
</dbReference>
<accession>A0A267DGS9</accession>
<dbReference type="PROSITE" id="PS51043">
    <property type="entry name" value="DDHD"/>
    <property type="match status" value="1"/>
</dbReference>
<dbReference type="AlphaFoldDB" id="A0A267DGS9"/>
<dbReference type="InterPro" id="IPR058055">
    <property type="entry name" value="PA-PLA1"/>
</dbReference>
<dbReference type="InterPro" id="IPR057825">
    <property type="entry name" value="WWE_SEC23-DDH2"/>
</dbReference>
<gene>
    <name evidence="4" type="ORF">BOX15_Mlig023831g1</name>
</gene>
<proteinExistence type="inferred from homology"/>
<dbReference type="SMART" id="SM00454">
    <property type="entry name" value="SAM"/>
    <property type="match status" value="1"/>
</dbReference>
<evidence type="ECO:0000256" key="2">
    <source>
        <dbReference type="SAM" id="MobiDB-lite"/>
    </source>
</evidence>
<keyword evidence="5" id="KW-1185">Reference proteome</keyword>
<feature type="non-terminal residue" evidence="4">
    <location>
        <position position="798"/>
    </location>
</feature>
<dbReference type="STRING" id="282301.A0A267DGS9"/>
<evidence type="ECO:0000313" key="4">
    <source>
        <dbReference type="EMBL" id="PAA48415.1"/>
    </source>
</evidence>
<protein>
    <recommendedName>
        <fullName evidence="3">DDHD domain-containing protein</fullName>
    </recommendedName>
</protein>
<dbReference type="SMART" id="SM01127">
    <property type="entry name" value="DDHD"/>
    <property type="match status" value="1"/>
</dbReference>
<evidence type="ECO:0000313" key="5">
    <source>
        <dbReference type="Proteomes" id="UP000215902"/>
    </source>
</evidence>
<dbReference type="OrthoDB" id="69269at2759"/>